<dbReference type="STRING" id="988480.A0A075AZ17"/>
<dbReference type="AlphaFoldDB" id="A0A075AZ17"/>
<dbReference type="SMART" id="SM00174">
    <property type="entry name" value="RHO"/>
    <property type="match status" value="1"/>
</dbReference>
<dbReference type="EMBL" id="KE561021">
    <property type="protein sequence ID" value="EPZ33957.1"/>
    <property type="molecule type" value="Genomic_DNA"/>
</dbReference>
<dbReference type="Gene3D" id="3.40.50.300">
    <property type="entry name" value="P-loop containing nucleotide triphosphate hydrolases"/>
    <property type="match status" value="1"/>
</dbReference>
<dbReference type="InterPro" id="IPR020849">
    <property type="entry name" value="Small_GTPase_Ras-type"/>
</dbReference>
<dbReference type="GO" id="GO:0007165">
    <property type="term" value="P:signal transduction"/>
    <property type="evidence" value="ECO:0007669"/>
    <property type="project" value="InterPro"/>
</dbReference>
<reference evidence="3 4" key="1">
    <citation type="journal article" date="2013" name="Curr. Biol.">
        <title>Shared signatures of parasitism and phylogenomics unite Cryptomycota and microsporidia.</title>
        <authorList>
            <person name="James T.Y."/>
            <person name="Pelin A."/>
            <person name="Bonen L."/>
            <person name="Ahrendt S."/>
            <person name="Sain D."/>
            <person name="Corradi N."/>
            <person name="Stajich J.E."/>
        </authorList>
    </citation>
    <scope>NUCLEOTIDE SEQUENCE [LARGE SCALE GENOMIC DNA]</scope>
    <source>
        <strain evidence="3 4">CSF55</strain>
    </source>
</reference>
<keyword evidence="1" id="KW-0547">Nucleotide-binding</keyword>
<dbReference type="SMART" id="SM00173">
    <property type="entry name" value="RAS"/>
    <property type="match status" value="1"/>
</dbReference>
<evidence type="ECO:0000256" key="2">
    <source>
        <dbReference type="ARBA" id="ARBA00023134"/>
    </source>
</evidence>
<dbReference type="CDD" id="cd00876">
    <property type="entry name" value="Ras"/>
    <property type="match status" value="1"/>
</dbReference>
<dbReference type="SMART" id="SM00175">
    <property type="entry name" value="RAB"/>
    <property type="match status" value="1"/>
</dbReference>
<dbReference type="GO" id="GO:0005525">
    <property type="term" value="F:GTP binding"/>
    <property type="evidence" value="ECO:0007669"/>
    <property type="project" value="UniProtKB-KW"/>
</dbReference>
<dbReference type="NCBIfam" id="TIGR00231">
    <property type="entry name" value="small_GTP"/>
    <property type="match status" value="1"/>
</dbReference>
<proteinExistence type="predicted"/>
<dbReference type="SUPFAM" id="SSF52540">
    <property type="entry name" value="P-loop containing nucleoside triphosphate hydrolases"/>
    <property type="match status" value="1"/>
</dbReference>
<dbReference type="InterPro" id="IPR027417">
    <property type="entry name" value="P-loop_NTPase"/>
</dbReference>
<dbReference type="OMA" id="LASEWHC"/>
<dbReference type="FunFam" id="3.40.50.300:FF:002309">
    <property type="entry name" value="Ras-related protein Ral-A"/>
    <property type="match status" value="1"/>
</dbReference>
<dbReference type="InterPro" id="IPR005225">
    <property type="entry name" value="Small_GTP-bd"/>
</dbReference>
<protein>
    <submittedName>
        <fullName evidence="3">Small GTPase superfamily domain-containing protein</fullName>
    </submittedName>
</protein>
<evidence type="ECO:0000256" key="1">
    <source>
        <dbReference type="ARBA" id="ARBA00022741"/>
    </source>
</evidence>
<gene>
    <name evidence="3" type="ORF">O9G_003478</name>
</gene>
<dbReference type="PANTHER" id="PTHR24070">
    <property type="entry name" value="RAS, DI-RAS, AND RHEB FAMILY MEMBERS OF SMALL GTPASE SUPERFAMILY"/>
    <property type="match status" value="1"/>
</dbReference>
<dbReference type="PROSITE" id="PS51421">
    <property type="entry name" value="RAS"/>
    <property type="match status" value="1"/>
</dbReference>
<dbReference type="OrthoDB" id="5976022at2759"/>
<evidence type="ECO:0000313" key="3">
    <source>
        <dbReference type="EMBL" id="EPZ33957.1"/>
    </source>
</evidence>
<dbReference type="GO" id="GO:0003924">
    <property type="term" value="F:GTPase activity"/>
    <property type="evidence" value="ECO:0007669"/>
    <property type="project" value="InterPro"/>
</dbReference>
<dbReference type="HOGENOM" id="CLU_041217_9_8_1"/>
<evidence type="ECO:0000313" key="4">
    <source>
        <dbReference type="Proteomes" id="UP000030755"/>
    </source>
</evidence>
<keyword evidence="2" id="KW-0342">GTP-binding</keyword>
<dbReference type="Pfam" id="PF00071">
    <property type="entry name" value="Ras"/>
    <property type="match status" value="1"/>
</dbReference>
<dbReference type="InterPro" id="IPR001806">
    <property type="entry name" value="Small_GTPase"/>
</dbReference>
<organism evidence="3 4">
    <name type="scientific">Rozella allomycis (strain CSF55)</name>
    <dbReference type="NCBI Taxonomy" id="988480"/>
    <lineage>
        <taxon>Eukaryota</taxon>
        <taxon>Fungi</taxon>
        <taxon>Fungi incertae sedis</taxon>
        <taxon>Cryptomycota</taxon>
        <taxon>Cryptomycota incertae sedis</taxon>
        <taxon>Rozella</taxon>
    </lineage>
</organism>
<dbReference type="GO" id="GO:0016020">
    <property type="term" value="C:membrane"/>
    <property type="evidence" value="ECO:0007669"/>
    <property type="project" value="InterPro"/>
</dbReference>
<dbReference type="Proteomes" id="UP000030755">
    <property type="component" value="Unassembled WGS sequence"/>
</dbReference>
<dbReference type="PRINTS" id="PR00449">
    <property type="entry name" value="RASTRNSFRMNG"/>
</dbReference>
<dbReference type="SMART" id="SM00176">
    <property type="entry name" value="RAN"/>
    <property type="match status" value="1"/>
</dbReference>
<dbReference type="PROSITE" id="PS51420">
    <property type="entry name" value="RHO"/>
    <property type="match status" value="1"/>
</dbReference>
<dbReference type="PROSITE" id="PS51419">
    <property type="entry name" value="RAB"/>
    <property type="match status" value="1"/>
</dbReference>
<sequence length="206" mass="23748">MGRKSKNKPLPLHRVVMVGSGGVGKSALTLNFVCNQFFEEYDPTKVDAYRKKVSLDGVDCEIDILDTAGQEEYAPIRDNYFRCGEGFICVFDICERSTFENTKEFREQICRVLGHDNAPFILVGNKIDLEHMRKVSKSEAEARAREWNCKYIETTAKIKEDEKEEDRSVFQLYITVARMIRDYKQTHPKNDSSKSLLSCFRSCFGK</sequence>
<keyword evidence="4" id="KW-1185">Reference proteome</keyword>
<accession>A0A075AZ17</accession>
<name>A0A075AZ17_ROZAC</name>